<evidence type="ECO:0008006" key="3">
    <source>
        <dbReference type="Google" id="ProtNLM"/>
    </source>
</evidence>
<dbReference type="OrthoDB" id="477927at2"/>
<proteinExistence type="predicted"/>
<dbReference type="AlphaFoldDB" id="A0A0V7ZLF9"/>
<keyword evidence="2" id="KW-1185">Reference proteome</keyword>
<comment type="caution">
    <text evidence="1">The sequence shown here is derived from an EMBL/GenBank/DDBJ whole genome shotgun (WGS) entry which is preliminary data.</text>
</comment>
<accession>A0A0V7ZLF9</accession>
<evidence type="ECO:0000313" key="1">
    <source>
        <dbReference type="EMBL" id="KST65143.1"/>
    </source>
</evidence>
<sequence length="339" mass="39875">MSTVPLAFIICTEPGRLEAQSLMLAESIRKFCGNLKDTPIYSFHPRTGTPIAIETQKAFEELGVIHQQLPINQEFHQYYLANKPLTCAYAEENIDAEILVFLDSDKCFFAEPTEFLLPVDCNVRMRPEYGQGIGSTGSKDPHEWYWKKLYEVLGVKQEVFVNTPIGNKKIRAYWNSGLVVVRRNAGIFKSWKKNFEKVMHLDITPPQGIYFVEQSVLSITLCALEEKVSHFSDRYSYPLPLHNRLSKQWRLKKWDDLTSVHYFNLFYYRDWNKQIKRLKCFNLDSDKYKWLCKKVNSYQMARTSVLHRHMLIVRKIEQKLRVFKLNINVSNWLEKVTSI</sequence>
<dbReference type="Proteomes" id="UP000053372">
    <property type="component" value="Unassembled WGS sequence"/>
</dbReference>
<dbReference type="InterPro" id="IPR029044">
    <property type="entry name" value="Nucleotide-diphossugar_trans"/>
</dbReference>
<dbReference type="EMBL" id="LMTZ01000112">
    <property type="protein sequence ID" value="KST65143.1"/>
    <property type="molecule type" value="Genomic_DNA"/>
</dbReference>
<dbReference type="RefSeq" id="WP_027844616.1">
    <property type="nucleotide sequence ID" value="NZ_LMTZ01000112.1"/>
</dbReference>
<name>A0A0V7ZLF9_9CYAN</name>
<gene>
    <name evidence="1" type="ORF">BC008_20305</name>
</gene>
<organism evidence="1 2">
    <name type="scientific">Mastigocoleus testarum BC008</name>
    <dbReference type="NCBI Taxonomy" id="371196"/>
    <lineage>
        <taxon>Bacteria</taxon>
        <taxon>Bacillati</taxon>
        <taxon>Cyanobacteriota</taxon>
        <taxon>Cyanophyceae</taxon>
        <taxon>Nostocales</taxon>
        <taxon>Hapalosiphonaceae</taxon>
        <taxon>Mastigocoleus</taxon>
    </lineage>
</organism>
<reference evidence="1 2" key="1">
    <citation type="journal article" date="2015" name="Genome Announc.">
        <title>Draft Genome of the Euendolithic (true boring) Cyanobacterium Mastigocoleus testarum strain BC008.</title>
        <authorList>
            <person name="Guida B.S."/>
            <person name="Garcia-Pichel F."/>
        </authorList>
    </citation>
    <scope>NUCLEOTIDE SEQUENCE [LARGE SCALE GENOMIC DNA]</scope>
    <source>
        <strain evidence="1 2">BC008</strain>
    </source>
</reference>
<dbReference type="SUPFAM" id="SSF53448">
    <property type="entry name" value="Nucleotide-diphospho-sugar transferases"/>
    <property type="match status" value="1"/>
</dbReference>
<evidence type="ECO:0000313" key="2">
    <source>
        <dbReference type="Proteomes" id="UP000053372"/>
    </source>
</evidence>
<protein>
    <recommendedName>
        <fullName evidence="3">Glycosyl transferase</fullName>
    </recommendedName>
</protein>